<dbReference type="EMBL" id="JBANAX010000497">
    <property type="protein sequence ID" value="KAL1206692.1"/>
    <property type="molecule type" value="Genomic_DNA"/>
</dbReference>
<evidence type="ECO:0000313" key="1">
    <source>
        <dbReference type="EMBL" id="KAL1206692.1"/>
    </source>
</evidence>
<proteinExistence type="predicted"/>
<comment type="caution">
    <text evidence="1">The sequence shown here is derived from an EMBL/GenBank/DDBJ whole genome shotgun (WGS) entry which is preliminary data.</text>
</comment>
<accession>A0ABD1AIV4</accession>
<sequence>MIQDLYSAMLYFIFSPQEGCRSSLFSATDPQIPDHYQNLKTNDDKSVFTLFISQNCKPTNCSQEAHNVETANRVWETTLELIGLPLDALEILVDGEEVQYRYGKSLIKSKCFENSMI</sequence>
<dbReference type="Proteomes" id="UP001558713">
    <property type="component" value="Unassembled WGS sequence"/>
</dbReference>
<protein>
    <submittedName>
        <fullName evidence="1">Dehydrogenase/reductase SDR family member FEY</fullName>
    </submittedName>
</protein>
<gene>
    <name evidence="1" type="ORF">V5N11_027252</name>
</gene>
<keyword evidence="2" id="KW-1185">Reference proteome</keyword>
<name>A0ABD1AIV4_CARAN</name>
<dbReference type="AlphaFoldDB" id="A0ABD1AIV4"/>
<evidence type="ECO:0000313" key="2">
    <source>
        <dbReference type="Proteomes" id="UP001558713"/>
    </source>
</evidence>
<reference evidence="1 2" key="1">
    <citation type="submission" date="2024-04" db="EMBL/GenBank/DDBJ databases">
        <title>Genome assembly C_amara_ONT_v2.</title>
        <authorList>
            <person name="Yant L."/>
            <person name="Moore C."/>
            <person name="Slenker M."/>
        </authorList>
    </citation>
    <scope>NUCLEOTIDE SEQUENCE [LARGE SCALE GENOMIC DNA]</scope>
    <source>
        <tissue evidence="1">Leaf</tissue>
    </source>
</reference>
<organism evidence="1 2">
    <name type="scientific">Cardamine amara subsp. amara</name>
    <dbReference type="NCBI Taxonomy" id="228776"/>
    <lineage>
        <taxon>Eukaryota</taxon>
        <taxon>Viridiplantae</taxon>
        <taxon>Streptophyta</taxon>
        <taxon>Embryophyta</taxon>
        <taxon>Tracheophyta</taxon>
        <taxon>Spermatophyta</taxon>
        <taxon>Magnoliopsida</taxon>
        <taxon>eudicotyledons</taxon>
        <taxon>Gunneridae</taxon>
        <taxon>Pentapetalae</taxon>
        <taxon>rosids</taxon>
        <taxon>malvids</taxon>
        <taxon>Brassicales</taxon>
        <taxon>Brassicaceae</taxon>
        <taxon>Cardamineae</taxon>
        <taxon>Cardamine</taxon>
    </lineage>
</organism>